<evidence type="ECO:0000256" key="3">
    <source>
        <dbReference type="ARBA" id="ARBA00022737"/>
    </source>
</evidence>
<dbReference type="Gramene" id="XM_028330821.1">
    <property type="protein sequence ID" value="XP_028186622.1"/>
    <property type="gene ID" value="LOC114373338"/>
</dbReference>
<name>A0A445IAE5_GLYSO</name>
<keyword evidence="3" id="KW-0677">Repeat</keyword>
<evidence type="ECO:0000313" key="5">
    <source>
        <dbReference type="EMBL" id="RZB83016.1"/>
    </source>
</evidence>
<reference evidence="5 6" key="1">
    <citation type="submission" date="2018-09" db="EMBL/GenBank/DDBJ databases">
        <title>A high-quality reference genome of wild soybean provides a powerful tool to mine soybean genomes.</title>
        <authorList>
            <person name="Xie M."/>
            <person name="Chung C.Y.L."/>
            <person name="Li M.-W."/>
            <person name="Wong F.-L."/>
            <person name="Chan T.-F."/>
            <person name="Lam H.-M."/>
        </authorList>
    </citation>
    <scope>NUCLEOTIDE SEQUENCE [LARGE SCALE GENOMIC DNA]</scope>
    <source>
        <strain evidence="6">cv. W05</strain>
        <tissue evidence="5">Hypocotyl of etiolated seedlings</tissue>
    </source>
</reference>
<accession>A0A445IAE5</accession>
<dbReference type="Proteomes" id="UP000289340">
    <property type="component" value="Chromosome 11"/>
</dbReference>
<protein>
    <submittedName>
        <fullName evidence="5">Receptor-like protein 1</fullName>
    </submittedName>
</protein>
<keyword evidence="5" id="KW-0675">Receptor</keyword>
<keyword evidence="2" id="KW-0433">Leucine-rich repeat</keyword>
<evidence type="ECO:0000256" key="2">
    <source>
        <dbReference type="ARBA" id="ARBA00022614"/>
    </source>
</evidence>
<comment type="caution">
    <text evidence="5">The sequence shown here is derived from an EMBL/GenBank/DDBJ whole genome shotgun (WGS) entry which is preliminary data.</text>
</comment>
<keyword evidence="4" id="KW-0812">Transmembrane</keyword>
<sequence length="134" mass="15521">MSGQIPLQLQDLNFVSSFNVSYNNLSAKAPDQGEFANFDENNFKGNPYLIWNNSNRRNPTPLSPPPILLHDGEGKDSAIDFTSFYWSFASCYVMVQIVLVTILWINPHWRRQWFYSVQVCLHICFGQFVEGVFY</sequence>
<dbReference type="InterPro" id="IPR051502">
    <property type="entry name" value="RLP_Defense_Trigger"/>
</dbReference>
<keyword evidence="6" id="KW-1185">Reference proteome</keyword>
<evidence type="ECO:0000256" key="1">
    <source>
        <dbReference type="ARBA" id="ARBA00009592"/>
    </source>
</evidence>
<dbReference type="InterPro" id="IPR032675">
    <property type="entry name" value="LRR_dom_sf"/>
</dbReference>
<evidence type="ECO:0000313" key="6">
    <source>
        <dbReference type="Proteomes" id="UP000289340"/>
    </source>
</evidence>
<dbReference type="PANTHER" id="PTHR48062">
    <property type="entry name" value="RECEPTOR-LIKE PROTEIN 14"/>
    <property type="match status" value="1"/>
</dbReference>
<keyword evidence="4" id="KW-0472">Membrane</keyword>
<evidence type="ECO:0000256" key="4">
    <source>
        <dbReference type="SAM" id="Phobius"/>
    </source>
</evidence>
<comment type="similarity">
    <text evidence="1">Belongs to the RLP family.</text>
</comment>
<dbReference type="Gene3D" id="3.80.10.10">
    <property type="entry name" value="Ribonuclease Inhibitor"/>
    <property type="match status" value="1"/>
</dbReference>
<proteinExistence type="inferred from homology"/>
<dbReference type="PANTHER" id="PTHR48062:SF67">
    <property type="entry name" value="LEUCINE-RICH REPEAT-CONTAINING N-TERMINAL PLANT-TYPE DOMAIN-CONTAINING PROTEIN"/>
    <property type="match status" value="1"/>
</dbReference>
<organism evidence="5 6">
    <name type="scientific">Glycine soja</name>
    <name type="common">Wild soybean</name>
    <dbReference type="NCBI Taxonomy" id="3848"/>
    <lineage>
        <taxon>Eukaryota</taxon>
        <taxon>Viridiplantae</taxon>
        <taxon>Streptophyta</taxon>
        <taxon>Embryophyta</taxon>
        <taxon>Tracheophyta</taxon>
        <taxon>Spermatophyta</taxon>
        <taxon>Magnoliopsida</taxon>
        <taxon>eudicotyledons</taxon>
        <taxon>Gunneridae</taxon>
        <taxon>Pentapetalae</taxon>
        <taxon>rosids</taxon>
        <taxon>fabids</taxon>
        <taxon>Fabales</taxon>
        <taxon>Fabaceae</taxon>
        <taxon>Papilionoideae</taxon>
        <taxon>50 kb inversion clade</taxon>
        <taxon>NPAAA clade</taxon>
        <taxon>indigoferoid/millettioid clade</taxon>
        <taxon>Phaseoleae</taxon>
        <taxon>Glycine</taxon>
        <taxon>Glycine subgen. Soja</taxon>
    </lineage>
</organism>
<dbReference type="AlphaFoldDB" id="A0A445IAE5"/>
<gene>
    <name evidence="5" type="ORF">D0Y65_031874</name>
</gene>
<dbReference type="EMBL" id="QZWG01000011">
    <property type="protein sequence ID" value="RZB83016.1"/>
    <property type="molecule type" value="Genomic_DNA"/>
</dbReference>
<keyword evidence="4" id="KW-1133">Transmembrane helix</keyword>
<feature type="transmembrane region" description="Helical" evidence="4">
    <location>
        <begin position="84"/>
        <end position="105"/>
    </location>
</feature>